<gene>
    <name evidence="1" type="ORF">H4R21_002435</name>
</gene>
<keyword evidence="2" id="KW-1185">Reference proteome</keyword>
<dbReference type="Proteomes" id="UP001140087">
    <property type="component" value="Unassembled WGS sequence"/>
</dbReference>
<sequence>MLSRVAVRWAWPAGGSSGKRAASSAAEQWARGDREALLELIGRLRTQVGGDWDRAEELVRGAPAHARGQWTAAEKARLVALVRRRFVVGERQLDWARVGREMGRSPASCHTYYYKHRKLPGPAPVEGWPTTLGARARRLVQGTGEGSLDLIRAAVAAHTVRGAVAWDAAAAQLDVPLVDAVRLAAALQAYDPDAVPGAERVFPDAWPPAERQRMAEFVAKHFGTGAVDWAVIAAYMGADVGSCVAAHVAANCTGGALRRHGRVGWTASQLQRLAEANADRARFPTMRAIAAYVGGHSAASCSSQWRAIRLGGVHAQVEWSEAERETVRRQLRSASPAERRWRRIHALLPHRTKDQVQALMVHERLWLMNRARRAGAAGEPRTDLTAQSAAYSRWTPDEVARLRHAMATVDPADPHRRPLIGFMVGTRSVAVCMAKAQALGLYKREKQRRGVQ</sequence>
<reference evidence="1" key="1">
    <citation type="submission" date="2022-07" db="EMBL/GenBank/DDBJ databases">
        <title>Phylogenomic reconstructions and comparative analyses of Kickxellomycotina fungi.</title>
        <authorList>
            <person name="Reynolds N.K."/>
            <person name="Stajich J.E."/>
            <person name="Barry K."/>
            <person name="Grigoriev I.V."/>
            <person name="Crous P."/>
            <person name="Smith M.E."/>
        </authorList>
    </citation>
    <scope>NUCLEOTIDE SEQUENCE</scope>
    <source>
        <strain evidence="1">BCRC 34780</strain>
    </source>
</reference>
<organism evidence="1 2">
    <name type="scientific">Coemansia helicoidea</name>
    <dbReference type="NCBI Taxonomy" id="1286919"/>
    <lineage>
        <taxon>Eukaryota</taxon>
        <taxon>Fungi</taxon>
        <taxon>Fungi incertae sedis</taxon>
        <taxon>Zoopagomycota</taxon>
        <taxon>Kickxellomycotina</taxon>
        <taxon>Kickxellomycetes</taxon>
        <taxon>Kickxellales</taxon>
        <taxon>Kickxellaceae</taxon>
        <taxon>Coemansia</taxon>
    </lineage>
</organism>
<comment type="caution">
    <text evidence="1">The sequence shown here is derived from an EMBL/GenBank/DDBJ whole genome shotgun (WGS) entry which is preliminary data.</text>
</comment>
<evidence type="ECO:0000313" key="2">
    <source>
        <dbReference type="Proteomes" id="UP001140087"/>
    </source>
</evidence>
<proteinExistence type="predicted"/>
<protein>
    <submittedName>
        <fullName evidence="1">Uncharacterized protein</fullName>
    </submittedName>
</protein>
<accession>A0ACC1L6G7</accession>
<dbReference type="EMBL" id="JANBUN010000626">
    <property type="protein sequence ID" value="KAJ2802390.1"/>
    <property type="molecule type" value="Genomic_DNA"/>
</dbReference>
<name>A0ACC1L6G7_9FUNG</name>
<evidence type="ECO:0000313" key="1">
    <source>
        <dbReference type="EMBL" id="KAJ2802390.1"/>
    </source>
</evidence>